<comment type="similarity">
    <text evidence="2">Belongs to the LemA family.</text>
</comment>
<accession>F4KWF0</accession>
<dbReference type="SUPFAM" id="SSF140478">
    <property type="entry name" value="LemA-like"/>
    <property type="match status" value="1"/>
</dbReference>
<dbReference type="Proteomes" id="UP000008461">
    <property type="component" value="Chromosome"/>
</dbReference>
<keyword evidence="4" id="KW-1133">Transmembrane helix</keyword>
<keyword evidence="5" id="KW-0472">Membrane</keyword>
<gene>
    <name evidence="6" type="ordered locus">Halhy_2426</name>
</gene>
<dbReference type="PROSITE" id="PS51257">
    <property type="entry name" value="PROKAR_LIPOPROTEIN"/>
    <property type="match status" value="1"/>
</dbReference>
<name>F4KWF0_HALH1</name>
<evidence type="ECO:0000256" key="1">
    <source>
        <dbReference type="ARBA" id="ARBA00004167"/>
    </source>
</evidence>
<evidence type="ECO:0000256" key="3">
    <source>
        <dbReference type="ARBA" id="ARBA00022692"/>
    </source>
</evidence>
<dbReference type="EMBL" id="CP002691">
    <property type="protein sequence ID" value="AEE50300.1"/>
    <property type="molecule type" value="Genomic_DNA"/>
</dbReference>
<evidence type="ECO:0000256" key="4">
    <source>
        <dbReference type="ARBA" id="ARBA00022989"/>
    </source>
</evidence>
<proteinExistence type="inferred from homology"/>
<dbReference type="HOGENOM" id="CLU_056714_0_1_10"/>
<dbReference type="GO" id="GO:0016020">
    <property type="term" value="C:membrane"/>
    <property type="evidence" value="ECO:0007669"/>
    <property type="project" value="UniProtKB-SubCell"/>
</dbReference>
<dbReference type="Pfam" id="PF04011">
    <property type="entry name" value="LemA"/>
    <property type="match status" value="1"/>
</dbReference>
<dbReference type="PANTHER" id="PTHR34478">
    <property type="entry name" value="PROTEIN LEMA"/>
    <property type="match status" value="1"/>
</dbReference>
<sequence>MKNLTSAVVLVLLGLLLLFGGCNTYNGMVNADEDVENAWSKVQSAYQRRADLIPNLVNTVKGVANFEKSTLTAVIEARSKATSITIDPANATPEQLAAFQQAQGGISQSLGRLMVIAEQYPELKANQNFLELQSQLEGTENRIKVARDTYNDVSTQYNKKVRRFPNSLFAGIFGFQQKSQFQAEQNAQDAPDVKFE</sequence>
<evidence type="ECO:0000256" key="5">
    <source>
        <dbReference type="ARBA" id="ARBA00023136"/>
    </source>
</evidence>
<dbReference type="OrthoDB" id="9804152at2"/>
<evidence type="ECO:0000313" key="7">
    <source>
        <dbReference type="Proteomes" id="UP000008461"/>
    </source>
</evidence>
<dbReference type="Gene3D" id="1.20.1440.20">
    <property type="entry name" value="LemA-like domain"/>
    <property type="match status" value="1"/>
</dbReference>
<dbReference type="PANTHER" id="PTHR34478:SF2">
    <property type="entry name" value="MEMBRANE PROTEIN"/>
    <property type="match status" value="1"/>
</dbReference>
<dbReference type="KEGG" id="hhy:Halhy_2426"/>
<keyword evidence="3" id="KW-0812">Transmembrane</keyword>
<dbReference type="InterPro" id="IPR023353">
    <property type="entry name" value="LemA-like_dom_sf"/>
</dbReference>
<keyword evidence="7" id="KW-1185">Reference proteome</keyword>
<dbReference type="STRING" id="760192.Halhy_2426"/>
<reference key="2">
    <citation type="submission" date="2011-04" db="EMBL/GenBank/DDBJ databases">
        <title>Complete sequence of chromosome of Haliscomenobacter hydrossis DSM 1100.</title>
        <authorList>
            <consortium name="US DOE Joint Genome Institute (JGI-PGF)"/>
            <person name="Lucas S."/>
            <person name="Han J."/>
            <person name="Lapidus A."/>
            <person name="Bruce D."/>
            <person name="Goodwin L."/>
            <person name="Pitluck S."/>
            <person name="Peters L."/>
            <person name="Kyrpides N."/>
            <person name="Mavromatis K."/>
            <person name="Ivanova N."/>
            <person name="Ovchinnikova G."/>
            <person name="Pagani I."/>
            <person name="Daligault H."/>
            <person name="Detter J.C."/>
            <person name="Han C."/>
            <person name="Land M."/>
            <person name="Hauser L."/>
            <person name="Markowitz V."/>
            <person name="Cheng J.-F."/>
            <person name="Hugenholtz P."/>
            <person name="Woyke T."/>
            <person name="Wu D."/>
            <person name="Verbarg S."/>
            <person name="Frueling A."/>
            <person name="Brambilla E."/>
            <person name="Klenk H.-P."/>
            <person name="Eisen J.A."/>
        </authorList>
    </citation>
    <scope>NUCLEOTIDE SEQUENCE</scope>
    <source>
        <strain>DSM 1100</strain>
    </source>
</reference>
<comment type="subcellular location">
    <subcellularLocation>
        <location evidence="1">Membrane</location>
        <topology evidence="1">Single-pass membrane protein</topology>
    </subcellularLocation>
</comment>
<dbReference type="RefSeq" id="WP_013764849.1">
    <property type="nucleotide sequence ID" value="NC_015510.1"/>
</dbReference>
<evidence type="ECO:0000313" key="6">
    <source>
        <dbReference type="EMBL" id="AEE50300.1"/>
    </source>
</evidence>
<dbReference type="AlphaFoldDB" id="F4KWF0"/>
<reference evidence="6 7" key="1">
    <citation type="journal article" date="2011" name="Stand. Genomic Sci.">
        <title>Complete genome sequence of Haliscomenobacter hydrossis type strain (O).</title>
        <authorList>
            <consortium name="US DOE Joint Genome Institute (JGI-PGF)"/>
            <person name="Daligault H."/>
            <person name="Lapidus A."/>
            <person name="Zeytun A."/>
            <person name="Nolan M."/>
            <person name="Lucas S."/>
            <person name="Del Rio T.G."/>
            <person name="Tice H."/>
            <person name="Cheng J.F."/>
            <person name="Tapia R."/>
            <person name="Han C."/>
            <person name="Goodwin L."/>
            <person name="Pitluck S."/>
            <person name="Liolios K."/>
            <person name="Pagani I."/>
            <person name="Ivanova N."/>
            <person name="Huntemann M."/>
            <person name="Mavromatis K."/>
            <person name="Mikhailova N."/>
            <person name="Pati A."/>
            <person name="Chen A."/>
            <person name="Palaniappan K."/>
            <person name="Land M."/>
            <person name="Hauser L."/>
            <person name="Brambilla E.M."/>
            <person name="Rohde M."/>
            <person name="Verbarg S."/>
            <person name="Goker M."/>
            <person name="Bristow J."/>
            <person name="Eisen J.A."/>
            <person name="Markowitz V."/>
            <person name="Hugenholtz P."/>
            <person name="Kyrpides N.C."/>
            <person name="Klenk H.P."/>
            <person name="Woyke T."/>
        </authorList>
    </citation>
    <scope>NUCLEOTIDE SEQUENCE [LARGE SCALE GENOMIC DNA]</scope>
    <source>
        <strain evidence="7">ATCC 27775 / DSM 1100 / LMG 10767 / O</strain>
    </source>
</reference>
<dbReference type="InterPro" id="IPR007156">
    <property type="entry name" value="MamQ_LemA"/>
</dbReference>
<organism evidence="6 7">
    <name type="scientific">Haliscomenobacter hydrossis (strain ATCC 27775 / DSM 1100 / LMG 10767 / O)</name>
    <dbReference type="NCBI Taxonomy" id="760192"/>
    <lineage>
        <taxon>Bacteria</taxon>
        <taxon>Pseudomonadati</taxon>
        <taxon>Bacteroidota</taxon>
        <taxon>Saprospiria</taxon>
        <taxon>Saprospirales</taxon>
        <taxon>Haliscomenobacteraceae</taxon>
        <taxon>Haliscomenobacter</taxon>
    </lineage>
</organism>
<protein>
    <submittedName>
        <fullName evidence="6">LemA family protein</fullName>
    </submittedName>
</protein>
<evidence type="ECO:0000256" key="2">
    <source>
        <dbReference type="ARBA" id="ARBA00008854"/>
    </source>
</evidence>
<dbReference type="eggNOG" id="COG1704">
    <property type="taxonomic scope" value="Bacteria"/>
</dbReference>